<gene>
    <name evidence="2" type="ordered locus">Fjoh_3606</name>
</gene>
<dbReference type="KEGG" id="fjo:Fjoh_3606"/>
<dbReference type="OrthoDB" id="5141316at2"/>
<evidence type="ECO:0000313" key="2">
    <source>
        <dbReference type="EMBL" id="ABQ06620.1"/>
    </source>
</evidence>
<dbReference type="AlphaFoldDB" id="A5FDV2"/>
<feature type="domain" description="HEPN/Toprim N-terminal" evidence="1">
    <location>
        <begin position="1"/>
        <end position="91"/>
    </location>
</feature>
<dbReference type="eggNOG" id="ENOG502ZAR4">
    <property type="taxonomic scope" value="Bacteria"/>
</dbReference>
<name>A5FDV2_FLAJ1</name>
<dbReference type="Pfam" id="PF18871">
    <property type="entry name" value="HEPN_Toprim_N"/>
    <property type="match status" value="1"/>
</dbReference>
<reference evidence="2 3" key="1">
    <citation type="journal article" date="2009" name="Appl. Environ. Microbiol.">
        <title>Novel features of the polysaccharide-digesting gliding bacterium Flavobacterium johnsoniae as revealed by genome sequence analysis.</title>
        <authorList>
            <person name="McBride M.J."/>
            <person name="Xie G."/>
            <person name="Martens E.C."/>
            <person name="Lapidus A."/>
            <person name="Henrissat B."/>
            <person name="Rhodes R.G."/>
            <person name="Goltsman E."/>
            <person name="Wang W."/>
            <person name="Xu J."/>
            <person name="Hunnicutt D.W."/>
            <person name="Staroscik A.M."/>
            <person name="Hoover T.R."/>
            <person name="Cheng Y.Q."/>
            <person name="Stein J.L."/>
        </authorList>
    </citation>
    <scope>NUCLEOTIDE SEQUENCE [LARGE SCALE GENOMIC DNA]</scope>
    <source>
        <strain evidence="3">ATCC 17061 / DSM 2064 / JCM 8514 / BCRC 14874 / CCUG 350202 / NBRC 14942 / NCIMB 11054 / UW101</strain>
    </source>
</reference>
<keyword evidence="3" id="KW-1185">Reference proteome</keyword>
<proteinExistence type="predicted"/>
<accession>A5FDV2</accession>
<dbReference type="InterPro" id="IPR041487">
    <property type="entry name" value="HEPN/Toprim-NTD1"/>
</dbReference>
<organism evidence="2 3">
    <name type="scientific">Flavobacterium johnsoniae (strain ATCC 17061 / DSM 2064 / JCM 8514 / BCRC 14874 / CCUG 350202 / NBRC 14942 / NCIMB 11054 / UW101)</name>
    <name type="common">Cytophaga johnsonae</name>
    <dbReference type="NCBI Taxonomy" id="376686"/>
    <lineage>
        <taxon>Bacteria</taxon>
        <taxon>Pseudomonadati</taxon>
        <taxon>Bacteroidota</taxon>
        <taxon>Flavobacteriia</taxon>
        <taxon>Flavobacteriales</taxon>
        <taxon>Flavobacteriaceae</taxon>
        <taxon>Flavobacterium</taxon>
    </lineage>
</organism>
<dbReference type="RefSeq" id="WP_012025587.1">
    <property type="nucleotide sequence ID" value="NC_009441.1"/>
</dbReference>
<dbReference type="GeneID" id="31766518"/>
<protein>
    <recommendedName>
        <fullName evidence="1">HEPN/Toprim N-terminal domain-containing protein</fullName>
    </recommendedName>
</protein>
<evidence type="ECO:0000313" key="3">
    <source>
        <dbReference type="Proteomes" id="UP000006694"/>
    </source>
</evidence>
<dbReference type="HOGENOM" id="CLU_049418_0_0_10"/>
<sequence length="390" mass="44724">MGSISQLTIADYPLFSYKNGYYQEIANLIFLPEDFIKEVRKNSSRNKLVWGEAYKRDKGSYQFKGYQQTVAICKQRLEILGMTIQKAKREFPIAKKIAADDFFYSFPLSKFSFKNYLDEISDIIKKGEVHYDQLYTNFRESLITGELGIYGQTTASHLYSILSCVPQDSVVEYDLTDIMDGGWIKDNVSEDINLEKILVLTEGKTDVEFISGSLQKLYPHLYPYYHFIDFDEYKVESNASALVKLVIALAASNVKHPIIALFDNDTTGIMEMKRLKSISMNSNFKILKFPDLPYAKKYPSIGPTGLKTMNVNSLACGIEMYFGIDTLTKEGKLIPIHWKAYNEKEKKYQGEISEKSYVQDTFRNKLKSNTVSDFSGIDLILTNIFQAFQQ</sequence>
<dbReference type="EMBL" id="CP000685">
    <property type="protein sequence ID" value="ABQ06620.1"/>
    <property type="molecule type" value="Genomic_DNA"/>
</dbReference>
<evidence type="ECO:0000259" key="1">
    <source>
        <dbReference type="Pfam" id="PF18871"/>
    </source>
</evidence>
<dbReference type="Proteomes" id="UP000006694">
    <property type="component" value="Chromosome"/>
</dbReference>